<keyword evidence="2" id="KW-1185">Reference proteome</keyword>
<dbReference type="KEGG" id="echi:FKX85_06610"/>
<dbReference type="RefSeq" id="WP_141613978.1">
    <property type="nucleotide sequence ID" value="NZ_CP041253.1"/>
</dbReference>
<accession>A0A514CGE1</accession>
<dbReference type="Proteomes" id="UP000316614">
    <property type="component" value="Chromosome"/>
</dbReference>
<evidence type="ECO:0000313" key="1">
    <source>
        <dbReference type="EMBL" id="QDH78724.1"/>
    </source>
</evidence>
<dbReference type="AlphaFoldDB" id="A0A514CGE1"/>
<sequence>MGIYIRKILDRVFGLSFEEDIEDGNAGLDVMKFVDTGYMTSPFKESGKQLAVCVFEYAHNFHISL</sequence>
<name>A0A514CGE1_9BACT</name>
<proteinExistence type="predicted"/>
<reference evidence="1 2" key="1">
    <citation type="submission" date="2019-06" db="EMBL/GenBank/DDBJ databases">
        <title>Echinicola alkalisoli sp. nov. isolated from saline soil.</title>
        <authorList>
            <person name="Sun J.-Q."/>
            <person name="Xu L."/>
        </authorList>
    </citation>
    <scope>NUCLEOTIDE SEQUENCE [LARGE SCALE GENOMIC DNA]</scope>
    <source>
        <strain evidence="1 2">LN3S3</strain>
    </source>
</reference>
<protein>
    <submittedName>
        <fullName evidence="1">Uncharacterized protein</fullName>
    </submittedName>
</protein>
<organism evidence="1 2">
    <name type="scientific">Echinicola soli</name>
    <dbReference type="NCBI Taxonomy" id="2591634"/>
    <lineage>
        <taxon>Bacteria</taxon>
        <taxon>Pseudomonadati</taxon>
        <taxon>Bacteroidota</taxon>
        <taxon>Cytophagia</taxon>
        <taxon>Cytophagales</taxon>
        <taxon>Cyclobacteriaceae</taxon>
        <taxon>Echinicola</taxon>
    </lineage>
</organism>
<dbReference type="EMBL" id="CP041253">
    <property type="protein sequence ID" value="QDH78724.1"/>
    <property type="molecule type" value="Genomic_DNA"/>
</dbReference>
<evidence type="ECO:0000313" key="2">
    <source>
        <dbReference type="Proteomes" id="UP000316614"/>
    </source>
</evidence>
<gene>
    <name evidence="1" type="ORF">FKX85_06610</name>
</gene>